<evidence type="ECO:0000313" key="3">
    <source>
        <dbReference type="Proteomes" id="UP001303647"/>
    </source>
</evidence>
<dbReference type="EMBL" id="MU857621">
    <property type="protein sequence ID" value="KAK4249615.1"/>
    <property type="molecule type" value="Genomic_DNA"/>
</dbReference>
<sequence length="312" mass="34785">MAQFNDKPWQYVNGYYQPGQNIQPGPSEAKMRRTPLTVSEMLNPAHVGNASRGDTMPLDRTSPGAWSQGEGAMTPQYTYSGASTPKSYTYSRPGSSGRRHGSPAHPVGHDPAPRRVPSPRTPRTPVSPGASISLPPLGIPPCPPPVPVSVPLPGSHRKEVSPPRRTHASSRPRHNFPPSVLKVFMDKAEQKILVNDERCRLTRDEMKEMEARTNVELKKIETWFTNHRRRGYPQQMVDILHREVDKQRKAYVAAIERRDLIKQTGGDESEYRDAHNDVTAQRALLDKLIGWADGAAHKLALHKKSRTRGQAG</sequence>
<dbReference type="AlphaFoldDB" id="A0AAN7CWG7"/>
<accession>A0AAN7CWG7</accession>
<evidence type="ECO:0000313" key="2">
    <source>
        <dbReference type="EMBL" id="KAK4249615.1"/>
    </source>
</evidence>
<protein>
    <recommendedName>
        <fullName evidence="4">Homeobox domain-containing protein</fullName>
    </recommendedName>
</protein>
<name>A0AAN7CWG7_9PEZI</name>
<feature type="compositionally biased region" description="Polar residues" evidence="1">
    <location>
        <begin position="75"/>
        <end position="90"/>
    </location>
</feature>
<reference evidence="2" key="1">
    <citation type="journal article" date="2023" name="Mol. Phylogenet. Evol.">
        <title>Genome-scale phylogeny and comparative genomics of the fungal order Sordariales.</title>
        <authorList>
            <person name="Hensen N."/>
            <person name="Bonometti L."/>
            <person name="Westerberg I."/>
            <person name="Brannstrom I.O."/>
            <person name="Guillou S."/>
            <person name="Cros-Aarteil S."/>
            <person name="Calhoun S."/>
            <person name="Haridas S."/>
            <person name="Kuo A."/>
            <person name="Mondo S."/>
            <person name="Pangilinan J."/>
            <person name="Riley R."/>
            <person name="LaButti K."/>
            <person name="Andreopoulos B."/>
            <person name="Lipzen A."/>
            <person name="Chen C."/>
            <person name="Yan M."/>
            <person name="Daum C."/>
            <person name="Ng V."/>
            <person name="Clum A."/>
            <person name="Steindorff A."/>
            <person name="Ohm R.A."/>
            <person name="Martin F."/>
            <person name="Silar P."/>
            <person name="Natvig D.O."/>
            <person name="Lalanne C."/>
            <person name="Gautier V."/>
            <person name="Ament-Velasquez S.L."/>
            <person name="Kruys A."/>
            <person name="Hutchinson M.I."/>
            <person name="Powell A.J."/>
            <person name="Barry K."/>
            <person name="Miller A.N."/>
            <person name="Grigoriev I.V."/>
            <person name="Debuchy R."/>
            <person name="Gladieux P."/>
            <person name="Hiltunen Thoren M."/>
            <person name="Johannesson H."/>
        </authorList>
    </citation>
    <scope>NUCLEOTIDE SEQUENCE</scope>
    <source>
        <strain evidence="2">CBS 359.72</strain>
    </source>
</reference>
<dbReference type="SUPFAM" id="SSF46689">
    <property type="entry name" value="Homeodomain-like"/>
    <property type="match status" value="1"/>
</dbReference>
<evidence type="ECO:0000256" key="1">
    <source>
        <dbReference type="SAM" id="MobiDB-lite"/>
    </source>
</evidence>
<feature type="compositionally biased region" description="Basic residues" evidence="1">
    <location>
        <begin position="164"/>
        <end position="174"/>
    </location>
</feature>
<dbReference type="Gene3D" id="1.10.10.60">
    <property type="entry name" value="Homeodomain-like"/>
    <property type="match status" value="1"/>
</dbReference>
<dbReference type="InterPro" id="IPR001356">
    <property type="entry name" value="HD"/>
</dbReference>
<reference evidence="2" key="2">
    <citation type="submission" date="2023-05" db="EMBL/GenBank/DDBJ databases">
        <authorList>
            <consortium name="Lawrence Berkeley National Laboratory"/>
            <person name="Steindorff A."/>
            <person name="Hensen N."/>
            <person name="Bonometti L."/>
            <person name="Westerberg I."/>
            <person name="Brannstrom I.O."/>
            <person name="Guillou S."/>
            <person name="Cros-Aarteil S."/>
            <person name="Calhoun S."/>
            <person name="Haridas S."/>
            <person name="Kuo A."/>
            <person name="Mondo S."/>
            <person name="Pangilinan J."/>
            <person name="Riley R."/>
            <person name="Labutti K."/>
            <person name="Andreopoulos B."/>
            <person name="Lipzen A."/>
            <person name="Chen C."/>
            <person name="Yanf M."/>
            <person name="Daum C."/>
            <person name="Ng V."/>
            <person name="Clum A."/>
            <person name="Ohm R."/>
            <person name="Martin F."/>
            <person name="Silar P."/>
            <person name="Natvig D."/>
            <person name="Lalanne C."/>
            <person name="Gautier V."/>
            <person name="Ament-Velasquez S.L."/>
            <person name="Kruys A."/>
            <person name="Hutchinson M.I."/>
            <person name="Powell A.J."/>
            <person name="Barry K."/>
            <person name="Miller A.N."/>
            <person name="Grigoriev I.V."/>
            <person name="Debuchy R."/>
            <person name="Gladieux P."/>
            <person name="Thoren M.H."/>
            <person name="Johannesson H."/>
        </authorList>
    </citation>
    <scope>NUCLEOTIDE SEQUENCE</scope>
    <source>
        <strain evidence="2">CBS 359.72</strain>
    </source>
</reference>
<dbReference type="InterPro" id="IPR009057">
    <property type="entry name" value="Homeodomain-like_sf"/>
</dbReference>
<dbReference type="GO" id="GO:0003677">
    <property type="term" value="F:DNA binding"/>
    <property type="evidence" value="ECO:0007669"/>
    <property type="project" value="InterPro"/>
</dbReference>
<gene>
    <name evidence="2" type="ORF">C7999DRAFT_12509</name>
</gene>
<comment type="caution">
    <text evidence="2">The sequence shown here is derived from an EMBL/GenBank/DDBJ whole genome shotgun (WGS) entry which is preliminary data.</text>
</comment>
<organism evidence="2 3">
    <name type="scientific">Corynascus novoguineensis</name>
    <dbReference type="NCBI Taxonomy" id="1126955"/>
    <lineage>
        <taxon>Eukaryota</taxon>
        <taxon>Fungi</taxon>
        <taxon>Dikarya</taxon>
        <taxon>Ascomycota</taxon>
        <taxon>Pezizomycotina</taxon>
        <taxon>Sordariomycetes</taxon>
        <taxon>Sordariomycetidae</taxon>
        <taxon>Sordariales</taxon>
        <taxon>Chaetomiaceae</taxon>
        <taxon>Corynascus</taxon>
    </lineage>
</organism>
<dbReference type="Proteomes" id="UP001303647">
    <property type="component" value="Unassembled WGS sequence"/>
</dbReference>
<proteinExistence type="predicted"/>
<keyword evidence="3" id="KW-1185">Reference proteome</keyword>
<feature type="region of interest" description="Disordered" evidence="1">
    <location>
        <begin position="44"/>
        <end position="178"/>
    </location>
</feature>
<feature type="compositionally biased region" description="Pro residues" evidence="1">
    <location>
        <begin position="137"/>
        <end position="150"/>
    </location>
</feature>
<evidence type="ECO:0008006" key="4">
    <source>
        <dbReference type="Google" id="ProtNLM"/>
    </source>
</evidence>
<dbReference type="CDD" id="cd00086">
    <property type="entry name" value="homeodomain"/>
    <property type="match status" value="1"/>
</dbReference>
<feature type="compositionally biased region" description="Low complexity" evidence="1">
    <location>
        <begin position="123"/>
        <end position="136"/>
    </location>
</feature>